<evidence type="ECO:0000256" key="1">
    <source>
        <dbReference type="ARBA" id="ARBA00004127"/>
    </source>
</evidence>
<feature type="transmembrane region" description="Helical" evidence="12">
    <location>
        <begin position="446"/>
        <end position="465"/>
    </location>
</feature>
<name>A0AAF3FLM5_9BILA</name>
<evidence type="ECO:0000259" key="14">
    <source>
        <dbReference type="PROSITE" id="PS50929"/>
    </source>
</evidence>
<evidence type="ECO:0000256" key="8">
    <source>
        <dbReference type="ARBA" id="ARBA00022989"/>
    </source>
</evidence>
<keyword evidence="10" id="KW-0325">Glycoprotein</keyword>
<dbReference type="CDD" id="cd18592">
    <property type="entry name" value="ABC_6TM_MRP5_8_9_D1"/>
    <property type="match status" value="1"/>
</dbReference>
<feature type="domain" description="ABC transmembrane type-1" evidence="14">
    <location>
        <begin position="837"/>
        <end position="1134"/>
    </location>
</feature>
<dbReference type="CDD" id="cd03244">
    <property type="entry name" value="ABCC_MRP_domain2"/>
    <property type="match status" value="1"/>
</dbReference>
<dbReference type="FunFam" id="1.20.1560.10:FF:000162">
    <property type="entry name" value="Predicted protein"/>
    <property type="match status" value="1"/>
</dbReference>
<evidence type="ECO:0000259" key="13">
    <source>
        <dbReference type="PROSITE" id="PS50893"/>
    </source>
</evidence>
<dbReference type="InterPro" id="IPR017871">
    <property type="entry name" value="ABC_transporter-like_CS"/>
</dbReference>
<dbReference type="InterPro" id="IPR027417">
    <property type="entry name" value="P-loop_NTPase"/>
</dbReference>
<feature type="compositionally biased region" description="Basic and acidic residues" evidence="11">
    <location>
        <begin position="1540"/>
        <end position="1552"/>
    </location>
</feature>
<dbReference type="GO" id="GO:0012505">
    <property type="term" value="C:endomembrane system"/>
    <property type="evidence" value="ECO:0007669"/>
    <property type="project" value="UniProtKB-SubCell"/>
</dbReference>
<dbReference type="WBParaSite" id="MBELARI_LOCUS7646.1">
    <property type="protein sequence ID" value="MBELARI_LOCUS7646.1"/>
    <property type="gene ID" value="MBELARI_LOCUS7646"/>
</dbReference>
<sequence length="1564" mass="175217">MDEDVAETSFLRIDDANDDEVYPSPAKKSHRSMSNSSWDPALRYEDGKKPTKTPARYATALRNAVPATVLTNWSWDPALRYKDGKKPTKTPARYPTALRNAVPVRTEKGAKGCAKIDQAGLFSFVTYGWVFEYLLQAFKGNLSDNAWTCSIFDGANANLARMELLWNEEITTNKNDPKLWKVVYRFMKTRLWFSCAIFTFCLVFGFIGPTCFVRGLVAFAEKPLNDNSDQIDYGFGIILAFSILAVEFARVLAYGATWAVSYRTGIRVRSAVLGLLFKKLINSKTTQNNKAAEIINLFANDGQRLFDAVTFMPLVLVGPFVLVGGIIYLLIVIGPWSLTGIFIFFFFDVVQYFLGMTMVRCRERAIKKTENRVTLMGEIVHHIRLIKMNAWEENFIDRVEKMRHDEKVDLRTAGYAQSLAIACGPVVPVVAALLTFLGVVLSGNDLMASDAFSAITVFFVMLFGIRMIPYGSRYLAEAVVALRRIGALLQTEKWDNSVAQCSNPDLAVVFKNANLNWASNLVIETGKRPVKQQETEPISIKRDQFTLQNINLSIKKRELVGICGGVGSGKSALLTSIIGHMHFEKGDLELGGSVAYVSQSAWIQNATFQENILFGLEMNENRYFKAIDASQLRRDLATMPAGEHTEIGERGATLSGGQKARVSFARALFANRDIYLLDDVLASVDKNVADRIFNHAILEYLKNKTILMVTRDVKRLEKCDRVIFLENGQIVGDDKHEILIKACDAYREFCEISKHNAPLVSAHDEYVEEKDDGTLIIHERSSTSTTSPTRSQSRSVVHKDHDSTKVVQDEEDLGLAAMSWNIYKGYVKAAGSFLVWAVLIFSFILNVVATLFATYWLSRWLKKGHGEELVHENGTEVLRGHTSMADSPDTSFYATVYAISLVILAVSGLFKAWMFVKVSLNAASRLHNNMFKALMHGCALFFDQNPTGRILNRFSKDMDEIDVKLPFSIEVFLQNMFTCIGYLLVIAWVFPHFLFAAVPLFGIFLLFVMCFRAGIRSLKRSENISRSPLFDHITASIEGISVIHSYGQTNRFLETLKQRLDANSGSMFMFQSAMRWLAVWLDLLVVAITFVVALCIVLLTGKVSPADAGMAITFAIQMSGIFQFAVRTQTEMEAKMTSVERVVYYAQNITKEGEWNTLKGTDVPSGWPSKGQIDFADVKLRYRPNMEMSLNGITFTIKAKEKIGIIGRTGSGKSSLANVLYRLYPVSWGQIYIDGVDITTIGLHTLRRSMAIIPQDPVLFAGSIRSNLDPAGVFTDEQIWISLEKTHMKRQVQRLEKGLESEVISGGENFSVGERQLLCMARALLMKCRIVVLDEATASLDANMDKLIHQCLRDCLADCTVLLIAHKLENIADCDRVLLMDDGRMIAFDEPSLLLKKTGVELKKVVEEDAPLPEETIRQALDSSIIIIENDGTQSLASGDTTATPRIDHEKAIEIEDVSNISVKSLELVKTPSRESPVMIEKEQSSQSDDPDVEIVEDEDEKRVVALDDEKKNSREDSPTSSTEDHVVVSEKDLEDEGEKEEKEEKEETRLLEKKKKGKKGRKH</sequence>
<feature type="transmembrane region" description="Helical" evidence="12">
    <location>
        <begin position="339"/>
        <end position="359"/>
    </location>
</feature>
<dbReference type="InterPro" id="IPR003593">
    <property type="entry name" value="AAA+_ATPase"/>
</dbReference>
<feature type="transmembrane region" description="Helical" evidence="12">
    <location>
        <begin position="1077"/>
        <end position="1100"/>
    </location>
</feature>
<evidence type="ECO:0000313" key="15">
    <source>
        <dbReference type="Proteomes" id="UP000887575"/>
    </source>
</evidence>
<dbReference type="InterPro" id="IPR036640">
    <property type="entry name" value="ABC1_TM_sf"/>
</dbReference>
<evidence type="ECO:0008006" key="17">
    <source>
        <dbReference type="Google" id="ProtNLM"/>
    </source>
</evidence>
<feature type="domain" description="ABC transporter" evidence="13">
    <location>
        <begin position="530"/>
        <end position="752"/>
    </location>
</feature>
<evidence type="ECO:0000256" key="4">
    <source>
        <dbReference type="ARBA" id="ARBA00022692"/>
    </source>
</evidence>
<dbReference type="Gene3D" id="3.40.50.300">
    <property type="entry name" value="P-loop containing nucleotide triphosphate hydrolases"/>
    <property type="match status" value="2"/>
</dbReference>
<dbReference type="SUPFAM" id="SSF90123">
    <property type="entry name" value="ABC transporter transmembrane region"/>
    <property type="match status" value="2"/>
</dbReference>
<feature type="compositionally biased region" description="Low complexity" evidence="11">
    <location>
        <begin position="782"/>
        <end position="795"/>
    </location>
</feature>
<evidence type="ECO:0000256" key="2">
    <source>
        <dbReference type="ARBA" id="ARBA00009726"/>
    </source>
</evidence>
<feature type="region of interest" description="Disordered" evidence="11">
    <location>
        <begin position="1"/>
        <end position="49"/>
    </location>
</feature>
<dbReference type="InterPro" id="IPR050173">
    <property type="entry name" value="ABC_transporter_C-like"/>
</dbReference>
<dbReference type="SMART" id="SM00382">
    <property type="entry name" value="AAA"/>
    <property type="match status" value="2"/>
</dbReference>
<keyword evidence="8 12" id="KW-1133">Transmembrane helix</keyword>
<dbReference type="Gene3D" id="1.20.1560.10">
    <property type="entry name" value="ABC transporter type 1, transmembrane domain"/>
    <property type="match status" value="2"/>
</dbReference>
<keyword evidence="9 12" id="KW-0472">Membrane</keyword>
<keyword evidence="6" id="KW-0547">Nucleotide-binding</keyword>
<dbReference type="PROSITE" id="PS50929">
    <property type="entry name" value="ABC_TM1F"/>
    <property type="match status" value="2"/>
</dbReference>
<feature type="transmembrane region" description="Helical" evidence="12">
    <location>
        <begin position="311"/>
        <end position="333"/>
    </location>
</feature>
<dbReference type="FunFam" id="3.40.50.300:FF:000163">
    <property type="entry name" value="Multidrug resistance-associated protein member 4"/>
    <property type="match status" value="1"/>
</dbReference>
<evidence type="ECO:0000256" key="9">
    <source>
        <dbReference type="ARBA" id="ARBA00023136"/>
    </source>
</evidence>
<comment type="similarity">
    <text evidence="2">Belongs to the ABC transporter superfamily. ABCC family. Conjugate transporter (TC 3.A.1.208) subfamily.</text>
</comment>
<evidence type="ECO:0000256" key="10">
    <source>
        <dbReference type="ARBA" id="ARBA00023180"/>
    </source>
</evidence>
<dbReference type="PANTHER" id="PTHR24223">
    <property type="entry name" value="ATP-BINDING CASSETTE SUB-FAMILY C"/>
    <property type="match status" value="1"/>
</dbReference>
<proteinExistence type="inferred from homology"/>
<keyword evidence="3" id="KW-0813">Transport</keyword>
<reference evidence="16" key="1">
    <citation type="submission" date="2024-02" db="UniProtKB">
        <authorList>
            <consortium name="WormBaseParasite"/>
        </authorList>
    </citation>
    <scope>IDENTIFICATION</scope>
</reference>
<evidence type="ECO:0000256" key="3">
    <source>
        <dbReference type="ARBA" id="ARBA00022448"/>
    </source>
</evidence>
<dbReference type="CDD" id="cd18599">
    <property type="entry name" value="ABC_6TM_MRP5_8_9_D2"/>
    <property type="match status" value="1"/>
</dbReference>
<feature type="transmembrane region" description="Helical" evidence="12">
    <location>
        <begin position="892"/>
        <end position="916"/>
    </location>
</feature>
<evidence type="ECO:0000256" key="7">
    <source>
        <dbReference type="ARBA" id="ARBA00022840"/>
    </source>
</evidence>
<protein>
    <recommendedName>
        <fullName evidence="17">Multidrug resistance-associated protein 5</fullName>
    </recommendedName>
</protein>
<accession>A0AAF3FLM5</accession>
<evidence type="ECO:0000313" key="16">
    <source>
        <dbReference type="WBParaSite" id="MBELARI_LOCUS7646.1"/>
    </source>
</evidence>
<feature type="compositionally biased region" description="Basic and acidic residues" evidence="11">
    <location>
        <begin position="1501"/>
        <end position="1532"/>
    </location>
</feature>
<dbReference type="PANTHER" id="PTHR24223:SF447">
    <property type="entry name" value="MULTIDRUG RESISTANCE-ASSOCIATED PROTEIN 5"/>
    <property type="match status" value="1"/>
</dbReference>
<keyword evidence="15" id="KW-1185">Reference proteome</keyword>
<dbReference type="GO" id="GO:0005524">
    <property type="term" value="F:ATP binding"/>
    <property type="evidence" value="ECO:0007669"/>
    <property type="project" value="UniProtKB-KW"/>
</dbReference>
<dbReference type="FunFam" id="3.40.50.300:FF:000997">
    <property type="entry name" value="Multidrug resistance-associated protein 1"/>
    <property type="match status" value="1"/>
</dbReference>
<feature type="transmembrane region" description="Helical" evidence="12">
    <location>
        <begin position="237"/>
        <end position="260"/>
    </location>
</feature>
<evidence type="ECO:0000256" key="12">
    <source>
        <dbReference type="SAM" id="Phobius"/>
    </source>
</evidence>
<feature type="compositionally biased region" description="Basic residues" evidence="11">
    <location>
        <begin position="1553"/>
        <end position="1564"/>
    </location>
</feature>
<feature type="transmembrane region" description="Helical" evidence="12">
    <location>
        <begin position="419"/>
        <end position="440"/>
    </location>
</feature>
<evidence type="ECO:0000256" key="6">
    <source>
        <dbReference type="ARBA" id="ARBA00022741"/>
    </source>
</evidence>
<dbReference type="GO" id="GO:0016020">
    <property type="term" value="C:membrane"/>
    <property type="evidence" value="ECO:0007669"/>
    <property type="project" value="InterPro"/>
</dbReference>
<keyword evidence="5" id="KW-0677">Repeat</keyword>
<feature type="transmembrane region" description="Helical" evidence="12">
    <location>
        <begin position="1106"/>
        <end position="1126"/>
    </location>
</feature>
<feature type="transmembrane region" description="Helical" evidence="12">
    <location>
        <begin position="996"/>
        <end position="1015"/>
    </location>
</feature>
<keyword evidence="4 12" id="KW-0812">Transmembrane</keyword>
<comment type="subcellular location">
    <subcellularLocation>
        <location evidence="1">Endomembrane system</location>
        <topology evidence="1">Multi-pass membrane protein</topology>
    </subcellularLocation>
</comment>
<feature type="transmembrane region" description="Helical" evidence="12">
    <location>
        <begin position="971"/>
        <end position="990"/>
    </location>
</feature>
<dbReference type="Pfam" id="PF00664">
    <property type="entry name" value="ABC_membrane"/>
    <property type="match status" value="2"/>
</dbReference>
<dbReference type="InterPro" id="IPR011527">
    <property type="entry name" value="ABC1_TM_dom"/>
</dbReference>
<dbReference type="Proteomes" id="UP000887575">
    <property type="component" value="Unassembled WGS sequence"/>
</dbReference>
<dbReference type="GO" id="GO:0016887">
    <property type="term" value="F:ATP hydrolysis activity"/>
    <property type="evidence" value="ECO:0007669"/>
    <property type="project" value="InterPro"/>
</dbReference>
<keyword evidence="7" id="KW-0067">ATP-binding</keyword>
<organism evidence="15 16">
    <name type="scientific">Mesorhabditis belari</name>
    <dbReference type="NCBI Taxonomy" id="2138241"/>
    <lineage>
        <taxon>Eukaryota</taxon>
        <taxon>Metazoa</taxon>
        <taxon>Ecdysozoa</taxon>
        <taxon>Nematoda</taxon>
        <taxon>Chromadorea</taxon>
        <taxon>Rhabditida</taxon>
        <taxon>Rhabditina</taxon>
        <taxon>Rhabditomorpha</taxon>
        <taxon>Rhabditoidea</taxon>
        <taxon>Rhabditidae</taxon>
        <taxon>Mesorhabditinae</taxon>
        <taxon>Mesorhabditis</taxon>
    </lineage>
</organism>
<dbReference type="FunFam" id="1.20.1560.10:FF:000015">
    <property type="entry name" value="multidrug resistance-associated protein 5 isoform X1"/>
    <property type="match status" value="1"/>
</dbReference>
<feature type="transmembrane region" description="Helical" evidence="12">
    <location>
        <begin position="191"/>
        <end position="217"/>
    </location>
</feature>
<dbReference type="PROSITE" id="PS50893">
    <property type="entry name" value="ABC_TRANSPORTER_2"/>
    <property type="match status" value="2"/>
</dbReference>
<feature type="compositionally biased region" description="Acidic residues" evidence="11">
    <location>
        <begin position="1489"/>
        <end position="1500"/>
    </location>
</feature>
<dbReference type="CDD" id="cd03250">
    <property type="entry name" value="ABCC_MRP_domain1"/>
    <property type="match status" value="1"/>
</dbReference>
<dbReference type="Pfam" id="PF00005">
    <property type="entry name" value="ABC_tran"/>
    <property type="match status" value="2"/>
</dbReference>
<dbReference type="GO" id="GO:0140359">
    <property type="term" value="F:ABC-type transporter activity"/>
    <property type="evidence" value="ECO:0007669"/>
    <property type="project" value="InterPro"/>
</dbReference>
<feature type="domain" description="ABC transporter" evidence="13">
    <location>
        <begin position="1173"/>
        <end position="1407"/>
    </location>
</feature>
<feature type="domain" description="ABC transmembrane type-1" evidence="14">
    <location>
        <begin position="196"/>
        <end position="477"/>
    </location>
</feature>
<dbReference type="PROSITE" id="PS00211">
    <property type="entry name" value="ABC_TRANSPORTER_1"/>
    <property type="match status" value="2"/>
</dbReference>
<feature type="transmembrane region" description="Helical" evidence="12">
    <location>
        <begin position="833"/>
        <end position="857"/>
    </location>
</feature>
<dbReference type="InterPro" id="IPR003439">
    <property type="entry name" value="ABC_transporter-like_ATP-bd"/>
</dbReference>
<dbReference type="SUPFAM" id="SSF52540">
    <property type="entry name" value="P-loop containing nucleoside triphosphate hydrolases"/>
    <property type="match status" value="2"/>
</dbReference>
<evidence type="ECO:0000256" key="11">
    <source>
        <dbReference type="SAM" id="MobiDB-lite"/>
    </source>
</evidence>
<feature type="region of interest" description="Disordered" evidence="11">
    <location>
        <begin position="1471"/>
        <end position="1564"/>
    </location>
</feature>
<feature type="region of interest" description="Disordered" evidence="11">
    <location>
        <begin position="780"/>
        <end position="801"/>
    </location>
</feature>
<evidence type="ECO:0000256" key="5">
    <source>
        <dbReference type="ARBA" id="ARBA00022737"/>
    </source>
</evidence>